<dbReference type="Gene3D" id="2.160.10.10">
    <property type="entry name" value="Hexapeptide repeat proteins"/>
    <property type="match status" value="1"/>
</dbReference>
<evidence type="ECO:0000313" key="1">
    <source>
        <dbReference type="EMBL" id="GFG67028.1"/>
    </source>
</evidence>
<dbReference type="PANTHER" id="PTHR42811">
    <property type="entry name" value="SERINE ACETYLTRANSFERASE"/>
    <property type="match status" value="1"/>
</dbReference>
<dbReference type="EMBL" id="BLKU01000005">
    <property type="protein sequence ID" value="GFG67028.1"/>
    <property type="molecule type" value="Genomic_DNA"/>
</dbReference>
<name>A0ABQ1BTI0_9MYCO</name>
<comment type="caution">
    <text evidence="1">The sequence shown here is derived from an EMBL/GenBank/DDBJ whole genome shotgun (WGS) entry which is preliminary data.</text>
</comment>
<gene>
    <name evidence="1" type="ORF">MKUB_45180</name>
</gene>
<protein>
    <submittedName>
        <fullName evidence="1">Serine acetyltransferase</fullName>
    </submittedName>
</protein>
<sequence length="186" mass="20553">MVIKTREDLAAYLAADLRAQGLDRWRHRYRVTQRPMYFQRLLRKSEYWTNAARTPAGRLVAGYLQLRTKFLGERLGYVIPRNVFGPGLSIAHVGPVHVHYRARIGANCRIHQHVSIGEGRPGQYPSIGDDVYIYPGAMVLGADVGSRVGIRAGAIVVKSVPDDVEVAGIPARIVRDSRPSAAIAQA</sequence>
<keyword evidence="2" id="KW-1185">Reference proteome</keyword>
<evidence type="ECO:0000313" key="2">
    <source>
        <dbReference type="Proteomes" id="UP000465306"/>
    </source>
</evidence>
<reference evidence="1 2" key="1">
    <citation type="journal article" date="2019" name="Emerg. Microbes Infect.">
        <title>Comprehensive subspecies identification of 175 nontuberculous mycobacteria species based on 7547 genomic profiles.</title>
        <authorList>
            <person name="Matsumoto Y."/>
            <person name="Kinjo T."/>
            <person name="Motooka D."/>
            <person name="Nabeya D."/>
            <person name="Jung N."/>
            <person name="Uechi K."/>
            <person name="Horii T."/>
            <person name="Iida T."/>
            <person name="Fujita J."/>
            <person name="Nakamura S."/>
        </authorList>
    </citation>
    <scope>NUCLEOTIDE SEQUENCE [LARGE SCALE GENOMIC DNA]</scope>
    <source>
        <strain evidence="1 2">JCM 13573</strain>
    </source>
</reference>
<dbReference type="InterPro" id="IPR011004">
    <property type="entry name" value="Trimer_LpxA-like_sf"/>
</dbReference>
<organism evidence="1 2">
    <name type="scientific">Mycobacterium kubicae</name>
    <dbReference type="NCBI Taxonomy" id="120959"/>
    <lineage>
        <taxon>Bacteria</taxon>
        <taxon>Bacillati</taxon>
        <taxon>Actinomycetota</taxon>
        <taxon>Actinomycetes</taxon>
        <taxon>Mycobacteriales</taxon>
        <taxon>Mycobacteriaceae</taxon>
        <taxon>Mycobacterium</taxon>
        <taxon>Mycobacterium simiae complex</taxon>
    </lineage>
</organism>
<accession>A0ABQ1BTI0</accession>
<proteinExistence type="predicted"/>
<dbReference type="SUPFAM" id="SSF51161">
    <property type="entry name" value="Trimeric LpxA-like enzymes"/>
    <property type="match status" value="1"/>
</dbReference>
<dbReference type="Proteomes" id="UP000465306">
    <property type="component" value="Unassembled WGS sequence"/>
</dbReference>